<dbReference type="SUPFAM" id="SSF53335">
    <property type="entry name" value="S-adenosyl-L-methionine-dependent methyltransferases"/>
    <property type="match status" value="1"/>
</dbReference>
<name>A0A0D3KWF5_EMIH1</name>
<evidence type="ECO:0008006" key="6">
    <source>
        <dbReference type="Google" id="ProtNLM"/>
    </source>
</evidence>
<dbReference type="STRING" id="2903.R1FM23"/>
<dbReference type="InterPro" id="IPR029063">
    <property type="entry name" value="SAM-dependent_MTases_sf"/>
</dbReference>
<dbReference type="InterPro" id="IPR026113">
    <property type="entry name" value="METTL2/6/8-like"/>
</dbReference>
<dbReference type="PaxDb" id="2903-EOD40090"/>
<organism evidence="4 5">
    <name type="scientific">Emiliania huxleyi (strain CCMP1516)</name>
    <dbReference type="NCBI Taxonomy" id="280463"/>
    <lineage>
        <taxon>Eukaryota</taxon>
        <taxon>Haptista</taxon>
        <taxon>Haptophyta</taxon>
        <taxon>Prymnesiophyceae</taxon>
        <taxon>Isochrysidales</taxon>
        <taxon>Noelaerhabdaceae</taxon>
        <taxon>Emiliania</taxon>
    </lineage>
</organism>
<reference evidence="5" key="1">
    <citation type="journal article" date="2013" name="Nature">
        <title>Pan genome of the phytoplankton Emiliania underpins its global distribution.</title>
        <authorList>
            <person name="Read B.A."/>
            <person name="Kegel J."/>
            <person name="Klute M.J."/>
            <person name="Kuo A."/>
            <person name="Lefebvre S.C."/>
            <person name="Maumus F."/>
            <person name="Mayer C."/>
            <person name="Miller J."/>
            <person name="Monier A."/>
            <person name="Salamov A."/>
            <person name="Young J."/>
            <person name="Aguilar M."/>
            <person name="Claverie J.M."/>
            <person name="Frickenhaus S."/>
            <person name="Gonzalez K."/>
            <person name="Herman E.K."/>
            <person name="Lin Y.C."/>
            <person name="Napier J."/>
            <person name="Ogata H."/>
            <person name="Sarno A.F."/>
            <person name="Shmutz J."/>
            <person name="Schroeder D."/>
            <person name="de Vargas C."/>
            <person name="Verret F."/>
            <person name="von Dassow P."/>
            <person name="Valentin K."/>
            <person name="Van de Peer Y."/>
            <person name="Wheeler G."/>
            <person name="Dacks J.B."/>
            <person name="Delwiche C.F."/>
            <person name="Dyhrman S.T."/>
            <person name="Glockner G."/>
            <person name="John U."/>
            <person name="Richards T."/>
            <person name="Worden A.Z."/>
            <person name="Zhang X."/>
            <person name="Grigoriev I.V."/>
            <person name="Allen A.E."/>
            <person name="Bidle K."/>
            <person name="Borodovsky M."/>
            <person name="Bowler C."/>
            <person name="Brownlee C."/>
            <person name="Cock J.M."/>
            <person name="Elias M."/>
            <person name="Gladyshev V.N."/>
            <person name="Groth M."/>
            <person name="Guda C."/>
            <person name="Hadaegh A."/>
            <person name="Iglesias-Rodriguez M.D."/>
            <person name="Jenkins J."/>
            <person name="Jones B.M."/>
            <person name="Lawson T."/>
            <person name="Leese F."/>
            <person name="Lindquist E."/>
            <person name="Lobanov A."/>
            <person name="Lomsadze A."/>
            <person name="Malik S.B."/>
            <person name="Marsh M.E."/>
            <person name="Mackinder L."/>
            <person name="Mock T."/>
            <person name="Mueller-Roeber B."/>
            <person name="Pagarete A."/>
            <person name="Parker M."/>
            <person name="Probert I."/>
            <person name="Quesneville H."/>
            <person name="Raines C."/>
            <person name="Rensing S.A."/>
            <person name="Riano-Pachon D.M."/>
            <person name="Richier S."/>
            <person name="Rokitta S."/>
            <person name="Shiraiwa Y."/>
            <person name="Soanes D.M."/>
            <person name="van der Giezen M."/>
            <person name="Wahlund T.M."/>
            <person name="Williams B."/>
            <person name="Wilson W."/>
            <person name="Wolfe G."/>
            <person name="Wurch L.L."/>
        </authorList>
    </citation>
    <scope>NUCLEOTIDE SEQUENCE</scope>
</reference>
<dbReference type="CDD" id="cd02440">
    <property type="entry name" value="AdoMet_MTases"/>
    <property type="match status" value="1"/>
</dbReference>
<dbReference type="KEGG" id="ehx:EMIHUDRAFT_460375"/>
<evidence type="ECO:0000313" key="5">
    <source>
        <dbReference type="Proteomes" id="UP000013827"/>
    </source>
</evidence>
<keyword evidence="2" id="KW-0489">Methyltransferase</keyword>
<dbReference type="HOGENOM" id="CLU_744834_0_0_1"/>
<protein>
    <recommendedName>
        <fullName evidence="6">Methyltransferase domain-containing protein</fullName>
    </recommendedName>
</protein>
<evidence type="ECO:0000256" key="1">
    <source>
        <dbReference type="ARBA" id="ARBA00009725"/>
    </source>
</evidence>
<keyword evidence="3" id="KW-0808">Transferase</keyword>
<evidence type="ECO:0000256" key="3">
    <source>
        <dbReference type="ARBA" id="ARBA00022679"/>
    </source>
</evidence>
<dbReference type="GO" id="GO:0008757">
    <property type="term" value="F:S-adenosylmethionine-dependent methyltransferase activity"/>
    <property type="evidence" value="ECO:0007669"/>
    <property type="project" value="UniProtKB-ARBA"/>
</dbReference>
<dbReference type="Gene3D" id="3.40.50.150">
    <property type="entry name" value="Vaccinia Virus protein VP39"/>
    <property type="match status" value="1"/>
</dbReference>
<dbReference type="EnsemblProtists" id="EOD40090">
    <property type="protein sequence ID" value="EOD40090"/>
    <property type="gene ID" value="EMIHUDRAFT_460375"/>
</dbReference>
<dbReference type="PANTHER" id="PTHR22809">
    <property type="entry name" value="METHYLTRANSFERASE-RELATED"/>
    <property type="match status" value="1"/>
</dbReference>
<dbReference type="GO" id="GO:0032259">
    <property type="term" value="P:methylation"/>
    <property type="evidence" value="ECO:0007669"/>
    <property type="project" value="UniProtKB-KW"/>
</dbReference>
<comment type="similarity">
    <text evidence="1">Belongs to the methyltransferase superfamily. METL family.</text>
</comment>
<dbReference type="GO" id="GO:0008173">
    <property type="term" value="F:RNA methyltransferase activity"/>
    <property type="evidence" value="ECO:0007669"/>
    <property type="project" value="UniProtKB-ARBA"/>
</dbReference>
<evidence type="ECO:0000313" key="4">
    <source>
        <dbReference type="EnsemblProtists" id="EOD40090"/>
    </source>
</evidence>
<reference evidence="4" key="2">
    <citation type="submission" date="2024-10" db="UniProtKB">
        <authorList>
            <consortium name="EnsemblProtists"/>
        </authorList>
    </citation>
    <scope>IDENTIFICATION</scope>
</reference>
<dbReference type="AlphaFoldDB" id="A0A0D3KWF5"/>
<keyword evidence="5" id="KW-1185">Reference proteome</keyword>
<sequence>MRERVEASCPASDPGRAHAAIFHESQDFSWEALRDRVEVTVRRQTEAVNTAAAPQGVGETETQAKRWESHFLGCGNGSSVLPLLRGNPLARVHATDPSPTAVADTVRRVEEAGFSDRLTAEVPPGLTRPCSPGHGPFDAVMALFTLSADSPRRAARERGAAIPGGDDAVLLSAAAGELRPGGVLLLRDCGLYDMRHLRDAARGERDATLLPTNKLAAAAGLEVVESRYLCVRLTNQRRGVHMDRVYVHAVLRRPVGHSRRLLHANSRLRIFDERLGPDCTASVHHAVPAVRWQVLDASQPTPSPFFHAAGFTATVRNVSPHERRDICFEVLGEPLHGEEENALVRMWDFRASLGMDRLAFHQHVFDNAWVVLGDGAALRGAALNVYTPVAGGGAKLEKTVHFHDGFVSWTVVRNGGFDADGEPLAPTCLHSVDSAVPSVEFREYLIELK</sequence>
<dbReference type="eggNOG" id="KOG2361">
    <property type="taxonomic scope" value="Eukaryota"/>
</dbReference>
<dbReference type="PANTHER" id="PTHR22809:SF14">
    <property type="entry name" value="TRNA N(3)-METHYLCYTIDINE METHYLTRANSFERASE"/>
    <property type="match status" value="1"/>
</dbReference>
<dbReference type="Proteomes" id="UP000013827">
    <property type="component" value="Unassembled WGS sequence"/>
</dbReference>
<dbReference type="RefSeq" id="XP_005792519.1">
    <property type="nucleotide sequence ID" value="XM_005792462.1"/>
</dbReference>
<dbReference type="GeneID" id="17285362"/>
<proteinExistence type="inferred from homology"/>
<accession>A0A0D3KWF5</accession>
<evidence type="ECO:0000256" key="2">
    <source>
        <dbReference type="ARBA" id="ARBA00022603"/>
    </source>
</evidence>